<evidence type="ECO:0000259" key="6">
    <source>
        <dbReference type="Pfam" id="PF04542"/>
    </source>
</evidence>
<dbReference type="InterPro" id="IPR036388">
    <property type="entry name" value="WH-like_DNA-bd_sf"/>
</dbReference>
<dbReference type="GO" id="GO:0003677">
    <property type="term" value="F:DNA binding"/>
    <property type="evidence" value="ECO:0007669"/>
    <property type="project" value="InterPro"/>
</dbReference>
<evidence type="ECO:0000259" key="7">
    <source>
        <dbReference type="Pfam" id="PF08281"/>
    </source>
</evidence>
<dbReference type="RefSeq" id="WP_145234547.1">
    <property type="nucleotide sequence ID" value="NZ_CP036273.1"/>
</dbReference>
<dbReference type="InterPro" id="IPR013325">
    <property type="entry name" value="RNA_pol_sigma_r2"/>
</dbReference>
<evidence type="ECO:0000256" key="1">
    <source>
        <dbReference type="ARBA" id="ARBA00010641"/>
    </source>
</evidence>
<dbReference type="AlphaFoldDB" id="A0A517XN36"/>
<evidence type="ECO:0000313" key="9">
    <source>
        <dbReference type="Proteomes" id="UP000319576"/>
    </source>
</evidence>
<dbReference type="GO" id="GO:0016987">
    <property type="term" value="F:sigma factor activity"/>
    <property type="evidence" value="ECO:0007669"/>
    <property type="project" value="UniProtKB-KW"/>
</dbReference>
<dbReference type="SUPFAM" id="SSF88946">
    <property type="entry name" value="Sigma2 domain of RNA polymerase sigma factors"/>
    <property type="match status" value="1"/>
</dbReference>
<dbReference type="Pfam" id="PF08281">
    <property type="entry name" value="Sigma70_r4_2"/>
    <property type="match status" value="1"/>
</dbReference>
<feature type="domain" description="RNA polymerase sigma factor 70 region 4 type 2" evidence="7">
    <location>
        <begin position="141"/>
        <end position="191"/>
    </location>
</feature>
<evidence type="ECO:0000256" key="5">
    <source>
        <dbReference type="SAM" id="MobiDB-lite"/>
    </source>
</evidence>
<comment type="similarity">
    <text evidence="1">Belongs to the sigma-70 factor family. ECF subfamily.</text>
</comment>
<dbReference type="OrthoDB" id="291047at2"/>
<evidence type="ECO:0000256" key="4">
    <source>
        <dbReference type="ARBA" id="ARBA00023163"/>
    </source>
</evidence>
<dbReference type="PANTHER" id="PTHR43133:SF51">
    <property type="entry name" value="RNA POLYMERASE SIGMA FACTOR"/>
    <property type="match status" value="1"/>
</dbReference>
<keyword evidence="2" id="KW-0805">Transcription regulation</keyword>
<dbReference type="InterPro" id="IPR013249">
    <property type="entry name" value="RNA_pol_sigma70_r4_t2"/>
</dbReference>
<accession>A0A517XN36</accession>
<feature type="region of interest" description="Disordered" evidence="5">
    <location>
        <begin position="113"/>
        <end position="133"/>
    </location>
</feature>
<organism evidence="8 9">
    <name type="scientific">Urbifossiella limnaea</name>
    <dbReference type="NCBI Taxonomy" id="2528023"/>
    <lineage>
        <taxon>Bacteria</taxon>
        <taxon>Pseudomonadati</taxon>
        <taxon>Planctomycetota</taxon>
        <taxon>Planctomycetia</taxon>
        <taxon>Gemmatales</taxon>
        <taxon>Gemmataceae</taxon>
        <taxon>Urbifossiella</taxon>
    </lineage>
</organism>
<evidence type="ECO:0000256" key="3">
    <source>
        <dbReference type="ARBA" id="ARBA00023082"/>
    </source>
</evidence>
<proteinExistence type="inferred from homology"/>
<dbReference type="Pfam" id="PF04542">
    <property type="entry name" value="Sigma70_r2"/>
    <property type="match status" value="1"/>
</dbReference>
<keyword evidence="9" id="KW-1185">Reference proteome</keyword>
<dbReference type="InterPro" id="IPR039425">
    <property type="entry name" value="RNA_pol_sigma-70-like"/>
</dbReference>
<reference evidence="8 9" key="1">
    <citation type="submission" date="2019-02" db="EMBL/GenBank/DDBJ databases">
        <title>Deep-cultivation of Planctomycetes and their phenomic and genomic characterization uncovers novel biology.</title>
        <authorList>
            <person name="Wiegand S."/>
            <person name="Jogler M."/>
            <person name="Boedeker C."/>
            <person name="Pinto D."/>
            <person name="Vollmers J."/>
            <person name="Rivas-Marin E."/>
            <person name="Kohn T."/>
            <person name="Peeters S.H."/>
            <person name="Heuer A."/>
            <person name="Rast P."/>
            <person name="Oberbeckmann S."/>
            <person name="Bunk B."/>
            <person name="Jeske O."/>
            <person name="Meyerdierks A."/>
            <person name="Storesund J.E."/>
            <person name="Kallscheuer N."/>
            <person name="Luecker S."/>
            <person name="Lage O.M."/>
            <person name="Pohl T."/>
            <person name="Merkel B.J."/>
            <person name="Hornburger P."/>
            <person name="Mueller R.-W."/>
            <person name="Bruemmer F."/>
            <person name="Labrenz M."/>
            <person name="Spormann A.M."/>
            <person name="Op den Camp H."/>
            <person name="Overmann J."/>
            <person name="Amann R."/>
            <person name="Jetten M.S.M."/>
            <person name="Mascher T."/>
            <person name="Medema M.H."/>
            <person name="Devos D.P."/>
            <person name="Kaster A.-K."/>
            <person name="Ovreas L."/>
            <person name="Rohde M."/>
            <person name="Galperin M.Y."/>
            <person name="Jogler C."/>
        </authorList>
    </citation>
    <scope>NUCLEOTIDE SEQUENCE [LARGE SCALE GENOMIC DNA]</scope>
    <source>
        <strain evidence="8 9">ETA_A1</strain>
    </source>
</reference>
<dbReference type="Proteomes" id="UP000319576">
    <property type="component" value="Chromosome"/>
</dbReference>
<name>A0A517XN36_9BACT</name>
<evidence type="ECO:0000256" key="2">
    <source>
        <dbReference type="ARBA" id="ARBA00023015"/>
    </source>
</evidence>
<dbReference type="InterPro" id="IPR014284">
    <property type="entry name" value="RNA_pol_sigma-70_dom"/>
</dbReference>
<dbReference type="InterPro" id="IPR007627">
    <property type="entry name" value="RNA_pol_sigma70_r2"/>
</dbReference>
<feature type="domain" description="RNA polymerase sigma-70 region 2" evidence="6">
    <location>
        <begin position="44"/>
        <end position="111"/>
    </location>
</feature>
<gene>
    <name evidence="8" type="primary">sigE_5</name>
    <name evidence="8" type="ORF">ETAA1_08210</name>
</gene>
<protein>
    <submittedName>
        <fullName evidence="8">ECF RNA polymerase sigma factor SigE</fullName>
    </submittedName>
</protein>
<dbReference type="SUPFAM" id="SSF88659">
    <property type="entry name" value="Sigma3 and sigma4 domains of RNA polymerase sigma factors"/>
    <property type="match status" value="1"/>
</dbReference>
<evidence type="ECO:0000313" key="8">
    <source>
        <dbReference type="EMBL" id="QDU18925.1"/>
    </source>
</evidence>
<dbReference type="Gene3D" id="1.10.10.10">
    <property type="entry name" value="Winged helix-like DNA-binding domain superfamily/Winged helix DNA-binding domain"/>
    <property type="match status" value="1"/>
</dbReference>
<feature type="region of interest" description="Disordered" evidence="5">
    <location>
        <begin position="828"/>
        <end position="849"/>
    </location>
</feature>
<dbReference type="EMBL" id="CP036273">
    <property type="protein sequence ID" value="QDU18925.1"/>
    <property type="molecule type" value="Genomic_DNA"/>
</dbReference>
<feature type="compositionally biased region" description="Pro residues" evidence="5">
    <location>
        <begin position="832"/>
        <end position="849"/>
    </location>
</feature>
<dbReference type="GO" id="GO:0006352">
    <property type="term" value="P:DNA-templated transcription initiation"/>
    <property type="evidence" value="ECO:0007669"/>
    <property type="project" value="InterPro"/>
</dbReference>
<dbReference type="PANTHER" id="PTHR43133">
    <property type="entry name" value="RNA POLYMERASE ECF-TYPE SIGMA FACTO"/>
    <property type="match status" value="1"/>
</dbReference>
<dbReference type="KEGG" id="uli:ETAA1_08210"/>
<dbReference type="Gene3D" id="1.10.1740.10">
    <property type="match status" value="1"/>
</dbReference>
<dbReference type="InterPro" id="IPR013324">
    <property type="entry name" value="RNA_pol_sigma_r3/r4-like"/>
</dbReference>
<keyword evidence="4" id="KW-0804">Transcription</keyword>
<sequence length="849" mass="89385">MPTAPVSLMPALRRVIAGRAAERGDDDLLTAFVADRDPEAFAALVRRHGPMVLGVCRRVVRDYDAADDAFQAVFLVLARRAADVRPRNRVGAWLYGVAYRTALKARAARARRRTRESQVDAMPEPAAPPAADGWDELKPVLDEELARLPDRLRVPVVLCDLEGRPQRAVAGQLGIAPATLAGRLADARKALAARLTRRGVTLSATALGALLAEKASAGVVNPQLAAGVVRAAEAVAAGGAAAGLVSANALQLCDGVMRMIFLTKLKAAAATAAVLLAVAGAVGPGLKPATAGEAPAATATATATALLADDDAAYLDQVCLMFRNSKATAVEHGYFAADKDADKRKKVARWLIDGPTAPATAARTVTLGADGAQPFFTDAFDRVVVWDADTAKPAGVQAHPVVQWADLARFIDVQKGAREERRVEVVVPGDKDAKPAAPGEPVRVKVVVATDDGKGGVKYTVEERLAVPSKAAEPKATTVQGYKVEVVTPPGKAGPPQALLRWVGDGSKPAGLQSPDQTVRLWAAQPPGKGEEKRFTMTWATSKDGAEPDAAFLRRAVTEARGTPPTALEERYFAADPDPRKREKLLDALLADPAALRRVGDGWKRRMLTPQPLTAPATPKEKVLEIYRGSDLTVQPKIEVVPYTPQGKLVVPYVAPSPVAPPKFEVVPLPKGDVQPFLYTQPKAVVRDLLLDEKGNVPQPRIEVRDLLVTPKADVVKPKVVTPPAPPAPPAPPKVGVPAPPKAALPKVAPPAPAAPAVRATSTRVVSDKWGRLVGELIAAGKTDEQMLESLSLAAAGRLPTEVERRLSLAVLPTAADRAAGWTAVARALAGPPTPPTPPAPPPLPRSPQ</sequence>
<dbReference type="NCBIfam" id="TIGR02937">
    <property type="entry name" value="sigma70-ECF"/>
    <property type="match status" value="1"/>
</dbReference>
<keyword evidence="3" id="KW-0731">Sigma factor</keyword>